<dbReference type="GO" id="GO:0005737">
    <property type="term" value="C:cytoplasm"/>
    <property type="evidence" value="ECO:0007669"/>
    <property type="project" value="InterPro"/>
</dbReference>
<keyword evidence="6 8" id="KW-0030">Aminoacyl-tRNA synthetase</keyword>
<dbReference type="EC" id="6.1.1.23" evidence="8"/>
<dbReference type="Gene3D" id="3.30.1360.30">
    <property type="entry name" value="GAD-like domain"/>
    <property type="match status" value="1"/>
</dbReference>
<dbReference type="InterPro" id="IPR006195">
    <property type="entry name" value="aa-tRNA-synth_II"/>
</dbReference>
<organism evidence="8">
    <name type="scientific">hydrothermal vent metagenome</name>
    <dbReference type="NCBI Taxonomy" id="652676"/>
    <lineage>
        <taxon>unclassified sequences</taxon>
        <taxon>metagenomes</taxon>
        <taxon>ecological metagenomes</taxon>
    </lineage>
</organism>
<reference evidence="8" key="1">
    <citation type="submission" date="2016-10" db="EMBL/GenBank/DDBJ databases">
        <authorList>
            <person name="de Groot N.N."/>
        </authorList>
    </citation>
    <scope>NUCLEOTIDE SEQUENCE</scope>
</reference>
<dbReference type="InterPro" id="IPR004364">
    <property type="entry name" value="Aa-tRNA-synt_II"/>
</dbReference>
<dbReference type="NCBIfam" id="NF001750">
    <property type="entry name" value="PRK00476.1"/>
    <property type="match status" value="1"/>
</dbReference>
<dbReference type="PRINTS" id="PR01042">
    <property type="entry name" value="TRNASYNTHASP"/>
</dbReference>
<dbReference type="NCBIfam" id="TIGR00459">
    <property type="entry name" value="aspS_bact"/>
    <property type="match status" value="1"/>
</dbReference>
<dbReference type="HAMAP" id="MF_00044">
    <property type="entry name" value="Asp_tRNA_synth_type1"/>
    <property type="match status" value="1"/>
</dbReference>
<dbReference type="SUPFAM" id="SSF50249">
    <property type="entry name" value="Nucleic acid-binding proteins"/>
    <property type="match status" value="1"/>
</dbReference>
<dbReference type="InterPro" id="IPR047090">
    <property type="entry name" value="AspRS_core"/>
</dbReference>
<dbReference type="InterPro" id="IPR004115">
    <property type="entry name" value="GAD-like_sf"/>
</dbReference>
<evidence type="ECO:0000256" key="3">
    <source>
        <dbReference type="ARBA" id="ARBA00022741"/>
    </source>
</evidence>
<dbReference type="Pfam" id="PF02938">
    <property type="entry name" value="GAD"/>
    <property type="match status" value="1"/>
</dbReference>
<dbReference type="InterPro" id="IPR002312">
    <property type="entry name" value="Asp/Asn-tRNA-synth_IIb"/>
</dbReference>
<dbReference type="EC" id="6.1.1.12" evidence="8"/>
<keyword evidence="3" id="KW-0547">Nucleotide-binding</keyword>
<feature type="domain" description="Aminoacyl-transfer RNA synthetases class-II family profile" evidence="7">
    <location>
        <begin position="139"/>
        <end position="550"/>
    </location>
</feature>
<evidence type="ECO:0000256" key="1">
    <source>
        <dbReference type="ARBA" id="ARBA00006303"/>
    </source>
</evidence>
<dbReference type="PANTHER" id="PTHR22594:SF5">
    <property type="entry name" value="ASPARTATE--TRNA LIGASE, MITOCHONDRIAL"/>
    <property type="match status" value="1"/>
</dbReference>
<gene>
    <name evidence="8" type="ORF">MNB_SUP05-5-674</name>
</gene>
<dbReference type="InterPro" id="IPR004365">
    <property type="entry name" value="NA-bd_OB_tRNA"/>
</dbReference>
<evidence type="ECO:0000313" key="8">
    <source>
        <dbReference type="EMBL" id="SFV61612.1"/>
    </source>
</evidence>
<name>A0A1W1C7B8_9ZZZZ</name>
<dbReference type="InterPro" id="IPR045864">
    <property type="entry name" value="aa-tRNA-synth_II/BPL/LPL"/>
</dbReference>
<dbReference type="InterPro" id="IPR004524">
    <property type="entry name" value="Asp-tRNA-ligase_1"/>
</dbReference>
<evidence type="ECO:0000256" key="4">
    <source>
        <dbReference type="ARBA" id="ARBA00022840"/>
    </source>
</evidence>
<protein>
    <submittedName>
        <fullName evidence="8">Aspartyl-tRNA synthetase @ Aspartyl-tRNA(Asn) synthetase</fullName>
        <ecNumber evidence="8">6.1.1.12</ecNumber>
        <ecNumber evidence="8">6.1.1.23</ecNumber>
    </submittedName>
</protein>
<dbReference type="GO" id="GO:0006422">
    <property type="term" value="P:aspartyl-tRNA aminoacylation"/>
    <property type="evidence" value="ECO:0007669"/>
    <property type="project" value="TreeGrafter"/>
</dbReference>
<dbReference type="PROSITE" id="PS50862">
    <property type="entry name" value="AA_TRNA_LIGASE_II"/>
    <property type="match status" value="1"/>
</dbReference>
<dbReference type="EMBL" id="FPHJ01000034">
    <property type="protein sequence ID" value="SFV61612.1"/>
    <property type="molecule type" value="Genomic_DNA"/>
</dbReference>
<dbReference type="InterPro" id="IPR012340">
    <property type="entry name" value="NA-bd_OB-fold"/>
</dbReference>
<dbReference type="GO" id="GO:0005524">
    <property type="term" value="F:ATP binding"/>
    <property type="evidence" value="ECO:0007669"/>
    <property type="project" value="UniProtKB-KW"/>
</dbReference>
<dbReference type="Pfam" id="PF00152">
    <property type="entry name" value="tRNA-synt_2"/>
    <property type="match status" value="1"/>
</dbReference>
<evidence type="ECO:0000259" key="7">
    <source>
        <dbReference type="PROSITE" id="PS50862"/>
    </source>
</evidence>
<dbReference type="PANTHER" id="PTHR22594">
    <property type="entry name" value="ASPARTYL/LYSYL-TRNA SYNTHETASE"/>
    <property type="match status" value="1"/>
</dbReference>
<evidence type="ECO:0000256" key="6">
    <source>
        <dbReference type="ARBA" id="ARBA00023146"/>
    </source>
</evidence>
<dbReference type="GO" id="GO:0050560">
    <property type="term" value="F:aspartate-tRNA(Asn) ligase activity"/>
    <property type="evidence" value="ECO:0007669"/>
    <property type="project" value="UniProtKB-EC"/>
</dbReference>
<dbReference type="CDD" id="cd04317">
    <property type="entry name" value="EcAspRS_like_N"/>
    <property type="match status" value="1"/>
</dbReference>
<dbReference type="Gene3D" id="2.40.50.140">
    <property type="entry name" value="Nucleic acid-binding proteins"/>
    <property type="match status" value="1"/>
</dbReference>
<dbReference type="Gene3D" id="3.30.930.10">
    <property type="entry name" value="Bira Bifunctional Protein, Domain 2"/>
    <property type="match status" value="1"/>
</dbReference>
<comment type="similarity">
    <text evidence="1">Belongs to the class-II aminoacyl-tRNA synthetase family. Type 1 subfamily.</text>
</comment>
<dbReference type="AlphaFoldDB" id="A0A1W1C7B8"/>
<accession>A0A1W1C7B8</accession>
<dbReference type="CDD" id="cd00777">
    <property type="entry name" value="AspRS_core"/>
    <property type="match status" value="1"/>
</dbReference>
<keyword evidence="4" id="KW-0067">ATP-binding</keyword>
<dbReference type="InterPro" id="IPR029351">
    <property type="entry name" value="GAD_dom"/>
</dbReference>
<dbReference type="SUPFAM" id="SSF55261">
    <property type="entry name" value="GAD domain-like"/>
    <property type="match status" value="1"/>
</dbReference>
<dbReference type="Pfam" id="PF01336">
    <property type="entry name" value="tRNA_anti-codon"/>
    <property type="match status" value="1"/>
</dbReference>
<evidence type="ECO:0000256" key="5">
    <source>
        <dbReference type="ARBA" id="ARBA00022917"/>
    </source>
</evidence>
<dbReference type="GO" id="GO:0004815">
    <property type="term" value="F:aspartate-tRNA ligase activity"/>
    <property type="evidence" value="ECO:0007669"/>
    <property type="project" value="UniProtKB-EC"/>
</dbReference>
<dbReference type="InterPro" id="IPR047089">
    <property type="entry name" value="Asp-tRNA-ligase_1_N"/>
</dbReference>
<keyword evidence="5" id="KW-0648">Protein biosynthesis</keyword>
<dbReference type="GO" id="GO:0003676">
    <property type="term" value="F:nucleic acid binding"/>
    <property type="evidence" value="ECO:0007669"/>
    <property type="project" value="InterPro"/>
</dbReference>
<dbReference type="SUPFAM" id="SSF55681">
    <property type="entry name" value="Class II aaRS and biotin synthetases"/>
    <property type="match status" value="1"/>
</dbReference>
<keyword evidence="2 8" id="KW-0436">Ligase</keyword>
<proteinExistence type="inferred from homology"/>
<evidence type="ECO:0000256" key="2">
    <source>
        <dbReference type="ARBA" id="ARBA00022598"/>
    </source>
</evidence>
<sequence>MRTNYCGELNKNNIGQKVTLSGWVNRRRDHGGVIFFDLRDKEGLVQIVLNPENKEMFALAETVRSEFVIKIIGEVIARDDSLINPKLKTGAIEIVASDLEILNKSKPIPFQLDAMDTSEEVRLKFRYLDLRREEMQQRLRLRGKITNFMRSFMEKNDFLDIETPFLTKATPEGARDYLVPSRTHEGSFFALPQSPQLFKQLLMMSGFEKYYQIVKCFRDEDLRADRQPEFTQLDIEASFVNEQDVMSLMEEMVRTMFKELIDTELESQFPTITYAEAMNKYGVDRPDMRIDLEMVEVSDLMVEVDFKVFATPAQDKKSRVAAMKIPNGANLSRKQIDDYTKFVSIYGAKGLAYIKINEDGLQSPILKFLPDDVVEKIMQRVDAKVGDLVFFGADKNKIVNEALGNLREKIARDLDLYTKEWACIWVVDFPMFENSDNKLNAIHHPFTAPSVSLDELKKSNSEEVLSKAYDLVINGSEVGGGSIRIHNYEMQREILSLLGIDDKEANEKFGFLLEALQYGCPPHGGMAFGIDRLVMIMTKTNSIRDVIAFPKTQTAACLLTDAPAPVSRMQLRELSIKSTIKKEENN</sequence>